<dbReference type="PROSITE" id="PS00093">
    <property type="entry name" value="N4_MTASE"/>
    <property type="match status" value="1"/>
</dbReference>
<evidence type="ECO:0000256" key="5">
    <source>
        <dbReference type="ARBA" id="ARBA00022747"/>
    </source>
</evidence>
<gene>
    <name evidence="10" type="ORF">C7460_11116</name>
</gene>
<accession>A0A3D9L1E6</accession>
<comment type="catalytic activity">
    <reaction evidence="7">
        <text>a 2'-deoxycytidine in DNA + S-adenosyl-L-methionine = an N(4)-methyl-2'-deoxycytidine in DNA + S-adenosyl-L-homocysteine + H(+)</text>
        <dbReference type="Rhea" id="RHEA:16857"/>
        <dbReference type="Rhea" id="RHEA-COMP:11369"/>
        <dbReference type="Rhea" id="RHEA-COMP:13674"/>
        <dbReference type="ChEBI" id="CHEBI:15378"/>
        <dbReference type="ChEBI" id="CHEBI:57856"/>
        <dbReference type="ChEBI" id="CHEBI:59789"/>
        <dbReference type="ChEBI" id="CHEBI:85452"/>
        <dbReference type="ChEBI" id="CHEBI:137933"/>
        <dbReference type="EC" id="2.1.1.113"/>
    </reaction>
</comment>
<dbReference type="AlphaFoldDB" id="A0A3D9L1E6"/>
<dbReference type="GO" id="GO:0015667">
    <property type="term" value="F:site-specific DNA-methyltransferase (cytosine-N4-specific) activity"/>
    <property type="evidence" value="ECO:0007669"/>
    <property type="project" value="UniProtKB-EC"/>
</dbReference>
<evidence type="ECO:0000259" key="9">
    <source>
        <dbReference type="Pfam" id="PF01555"/>
    </source>
</evidence>
<evidence type="ECO:0000256" key="1">
    <source>
        <dbReference type="ARBA" id="ARBA00010203"/>
    </source>
</evidence>
<organism evidence="10 11">
    <name type="scientific">Marinoscillum furvescens DSM 4134</name>
    <dbReference type="NCBI Taxonomy" id="1122208"/>
    <lineage>
        <taxon>Bacteria</taxon>
        <taxon>Pseudomonadati</taxon>
        <taxon>Bacteroidota</taxon>
        <taxon>Cytophagia</taxon>
        <taxon>Cytophagales</taxon>
        <taxon>Reichenbachiellaceae</taxon>
        <taxon>Marinoscillum</taxon>
    </lineage>
</organism>
<dbReference type="Pfam" id="PF01555">
    <property type="entry name" value="N6_N4_Mtase"/>
    <property type="match status" value="1"/>
</dbReference>
<keyword evidence="3" id="KW-0808">Transferase</keyword>
<dbReference type="GO" id="GO:0003677">
    <property type="term" value="F:DNA binding"/>
    <property type="evidence" value="ECO:0007669"/>
    <property type="project" value="UniProtKB-KW"/>
</dbReference>
<evidence type="ECO:0000256" key="4">
    <source>
        <dbReference type="ARBA" id="ARBA00022691"/>
    </source>
</evidence>
<feature type="domain" description="DNA methylase N-4/N-6" evidence="9">
    <location>
        <begin position="129"/>
        <end position="358"/>
    </location>
</feature>
<keyword evidence="6" id="KW-0238">DNA-binding</keyword>
<dbReference type="GO" id="GO:0032259">
    <property type="term" value="P:methylation"/>
    <property type="evidence" value="ECO:0007669"/>
    <property type="project" value="UniProtKB-KW"/>
</dbReference>
<dbReference type="EC" id="2.1.1.-" evidence="8"/>
<dbReference type="RefSeq" id="WP_115868406.1">
    <property type="nucleotide sequence ID" value="NZ_QREG01000011.1"/>
</dbReference>
<dbReference type="PRINTS" id="PR00508">
    <property type="entry name" value="S21N4MTFRASE"/>
</dbReference>
<protein>
    <recommendedName>
        <fullName evidence="8">Methyltransferase</fullName>
        <ecNumber evidence="8">2.1.1.-</ecNumber>
    </recommendedName>
</protein>
<comment type="caution">
    <text evidence="10">The sequence shown here is derived from an EMBL/GenBank/DDBJ whole genome shotgun (WGS) entry which is preliminary data.</text>
</comment>
<dbReference type="SUPFAM" id="SSF53335">
    <property type="entry name" value="S-adenosyl-L-methionine-dependent methyltransferases"/>
    <property type="match status" value="1"/>
</dbReference>
<dbReference type="Gene3D" id="3.40.50.150">
    <property type="entry name" value="Vaccinia Virus protein VP39"/>
    <property type="match status" value="1"/>
</dbReference>
<dbReference type="InterPro" id="IPR001091">
    <property type="entry name" value="RM_Methyltransferase"/>
</dbReference>
<proteinExistence type="inferred from homology"/>
<evidence type="ECO:0000256" key="3">
    <source>
        <dbReference type="ARBA" id="ARBA00022679"/>
    </source>
</evidence>
<sequence length="382" mass="44634">MNFERGTTNRAREISLKWISENLTDSKEVISLGLPEYDDRFDAWRVPLHHQNGKKVHLGEIKLNNQAESIVGFTEVSLIKERIKKIKDHKPEKAQKRRKTLFQPAAIPNQVILGNSLNVLSDFPPDTAQLVFTSPPYFNAKPEYSEYVDYQDYLDFMGEIIKKCHEILSEGRFFIINTSPVLIRRTSRNTSSRRLAIPFDLHVIIEKMGFEFIDDIIWAKPEGAGWNLGRGRRFKADRNALQYKPVPVTEHVMVYRKKTDKLIDWNLRNHHDPQLVEDSKILGDYDVTDIWKIHPGHSKIHPAVFPDELAKRVIQYYSFKKDLVLDPFGGTGTTGRVAQKMDRRFLLIDNEIRYFHHMKNYFEQLEIGGRVDFDIHESFQIK</sequence>
<dbReference type="InterPro" id="IPR029063">
    <property type="entry name" value="SAM-dependent_MTases_sf"/>
</dbReference>
<reference evidence="10 11" key="1">
    <citation type="submission" date="2018-07" db="EMBL/GenBank/DDBJ databases">
        <title>Genomic Encyclopedia of Type Strains, Phase IV (KMG-IV): sequencing the most valuable type-strain genomes for metagenomic binning, comparative biology and taxonomic classification.</title>
        <authorList>
            <person name="Goeker M."/>
        </authorList>
    </citation>
    <scope>NUCLEOTIDE SEQUENCE [LARGE SCALE GENOMIC DNA]</scope>
    <source>
        <strain evidence="10 11">DSM 4134</strain>
    </source>
</reference>
<dbReference type="EMBL" id="QREG01000011">
    <property type="protein sequence ID" value="RED97875.1"/>
    <property type="molecule type" value="Genomic_DNA"/>
</dbReference>
<evidence type="ECO:0000256" key="8">
    <source>
        <dbReference type="RuleBase" id="RU362026"/>
    </source>
</evidence>
<evidence type="ECO:0000256" key="7">
    <source>
        <dbReference type="ARBA" id="ARBA00049120"/>
    </source>
</evidence>
<keyword evidence="5" id="KW-0680">Restriction system</keyword>
<keyword evidence="4" id="KW-0949">S-adenosyl-L-methionine</keyword>
<keyword evidence="2 10" id="KW-0489">Methyltransferase</keyword>
<comment type="similarity">
    <text evidence="1">Belongs to the N(4)/N(6)-methyltransferase family. N(4) subfamily.</text>
</comment>
<keyword evidence="11" id="KW-1185">Reference proteome</keyword>
<dbReference type="InterPro" id="IPR017985">
    <property type="entry name" value="MeTrfase_CN4_CS"/>
</dbReference>
<dbReference type="GO" id="GO:0009307">
    <property type="term" value="P:DNA restriction-modification system"/>
    <property type="evidence" value="ECO:0007669"/>
    <property type="project" value="UniProtKB-KW"/>
</dbReference>
<dbReference type="Proteomes" id="UP000256779">
    <property type="component" value="Unassembled WGS sequence"/>
</dbReference>
<evidence type="ECO:0000313" key="11">
    <source>
        <dbReference type="Proteomes" id="UP000256779"/>
    </source>
</evidence>
<evidence type="ECO:0000256" key="6">
    <source>
        <dbReference type="ARBA" id="ARBA00023125"/>
    </source>
</evidence>
<dbReference type="OrthoDB" id="1273118at2"/>
<evidence type="ECO:0000256" key="2">
    <source>
        <dbReference type="ARBA" id="ARBA00022603"/>
    </source>
</evidence>
<dbReference type="InterPro" id="IPR002941">
    <property type="entry name" value="DNA_methylase_N4/N6"/>
</dbReference>
<evidence type="ECO:0000313" key="10">
    <source>
        <dbReference type="EMBL" id="RED97875.1"/>
    </source>
</evidence>
<dbReference type="GO" id="GO:0008170">
    <property type="term" value="F:N-methyltransferase activity"/>
    <property type="evidence" value="ECO:0007669"/>
    <property type="project" value="InterPro"/>
</dbReference>
<name>A0A3D9L1E6_MARFU</name>